<comment type="caution">
    <text evidence="1">The sequence shown here is derived from an EMBL/GenBank/DDBJ whole genome shotgun (WGS) entry which is preliminary data.</text>
</comment>
<keyword evidence="2" id="KW-1185">Reference proteome</keyword>
<protein>
    <submittedName>
        <fullName evidence="1">Uncharacterized protein</fullName>
    </submittedName>
</protein>
<feature type="non-terminal residue" evidence="1">
    <location>
        <position position="1"/>
    </location>
</feature>
<evidence type="ECO:0000313" key="2">
    <source>
        <dbReference type="Proteomes" id="UP000685013"/>
    </source>
</evidence>
<reference evidence="1 2" key="1">
    <citation type="journal article" date="2021" name="Hortic Res">
        <title>The domestication of Cucurbita argyrosperma as revealed by the genome of its wild relative.</title>
        <authorList>
            <person name="Barrera-Redondo J."/>
            <person name="Sanchez-de la Vega G."/>
            <person name="Aguirre-Liguori J.A."/>
            <person name="Castellanos-Morales G."/>
            <person name="Gutierrez-Guerrero Y.T."/>
            <person name="Aguirre-Dugua X."/>
            <person name="Aguirre-Planter E."/>
            <person name="Tenaillon M.I."/>
            <person name="Lira-Saade R."/>
            <person name="Eguiarte L.E."/>
        </authorList>
    </citation>
    <scope>NUCLEOTIDE SEQUENCE [LARGE SCALE GENOMIC DNA]</scope>
    <source>
        <strain evidence="1">JBR-2021</strain>
    </source>
</reference>
<gene>
    <name evidence="1" type="ORF">SDJN03_21693</name>
</gene>
<organism evidence="1 2">
    <name type="scientific">Cucurbita argyrosperma subsp. sororia</name>
    <dbReference type="NCBI Taxonomy" id="37648"/>
    <lineage>
        <taxon>Eukaryota</taxon>
        <taxon>Viridiplantae</taxon>
        <taxon>Streptophyta</taxon>
        <taxon>Embryophyta</taxon>
        <taxon>Tracheophyta</taxon>
        <taxon>Spermatophyta</taxon>
        <taxon>Magnoliopsida</taxon>
        <taxon>eudicotyledons</taxon>
        <taxon>Gunneridae</taxon>
        <taxon>Pentapetalae</taxon>
        <taxon>rosids</taxon>
        <taxon>fabids</taxon>
        <taxon>Cucurbitales</taxon>
        <taxon>Cucurbitaceae</taxon>
        <taxon>Cucurbiteae</taxon>
        <taxon>Cucurbita</taxon>
    </lineage>
</organism>
<sequence length="89" mass="11005">MDEVGDRICRLVENEKVKNVEIVRSKDENNGLVLKVEEEREKWTKVCRKRDGIKADFDGWFEESGDLRRKMDERRRIRKGLWKRWRIWR</sequence>
<dbReference type="EMBL" id="JAGKQH010000014">
    <property type="protein sequence ID" value="KAG6581691.1"/>
    <property type="molecule type" value="Genomic_DNA"/>
</dbReference>
<evidence type="ECO:0000313" key="1">
    <source>
        <dbReference type="EMBL" id="KAG6581691.1"/>
    </source>
</evidence>
<dbReference type="Proteomes" id="UP000685013">
    <property type="component" value="Chromosome 14"/>
</dbReference>
<name>A0AAV6MIW2_9ROSI</name>
<dbReference type="AlphaFoldDB" id="A0AAV6MIW2"/>
<accession>A0AAV6MIW2</accession>
<proteinExistence type="predicted"/>